<feature type="transmembrane region" description="Helical" evidence="1">
    <location>
        <begin position="52"/>
        <end position="76"/>
    </location>
</feature>
<dbReference type="PANTHER" id="PTHR34115">
    <property type="entry name" value="PROTEIN, PUTATIVE-RELATED"/>
    <property type="match status" value="1"/>
</dbReference>
<evidence type="ECO:0000313" key="3">
    <source>
        <dbReference type="Proteomes" id="UP000257109"/>
    </source>
</evidence>
<dbReference type="InterPro" id="IPR053258">
    <property type="entry name" value="Ca-permeable_cation_channel"/>
</dbReference>
<dbReference type="Proteomes" id="UP000257109">
    <property type="component" value="Unassembled WGS sequence"/>
</dbReference>
<keyword evidence="1" id="KW-0472">Membrane</keyword>
<organism evidence="2 3">
    <name type="scientific">Mucuna pruriens</name>
    <name type="common">Velvet bean</name>
    <name type="synonym">Dolichos pruriens</name>
    <dbReference type="NCBI Taxonomy" id="157652"/>
    <lineage>
        <taxon>Eukaryota</taxon>
        <taxon>Viridiplantae</taxon>
        <taxon>Streptophyta</taxon>
        <taxon>Embryophyta</taxon>
        <taxon>Tracheophyta</taxon>
        <taxon>Spermatophyta</taxon>
        <taxon>Magnoliopsida</taxon>
        <taxon>eudicotyledons</taxon>
        <taxon>Gunneridae</taxon>
        <taxon>Pentapetalae</taxon>
        <taxon>rosids</taxon>
        <taxon>fabids</taxon>
        <taxon>Fabales</taxon>
        <taxon>Fabaceae</taxon>
        <taxon>Papilionoideae</taxon>
        <taxon>50 kb inversion clade</taxon>
        <taxon>NPAAA clade</taxon>
        <taxon>indigoferoid/millettioid clade</taxon>
        <taxon>Phaseoleae</taxon>
        <taxon>Mucuna</taxon>
    </lineage>
</organism>
<feature type="transmembrane region" description="Helical" evidence="1">
    <location>
        <begin position="88"/>
        <end position="109"/>
    </location>
</feature>
<dbReference type="OrthoDB" id="1419581at2759"/>
<gene>
    <name evidence="2" type="ORF">CR513_58827</name>
</gene>
<proteinExistence type="predicted"/>
<protein>
    <submittedName>
        <fullName evidence="2">Uncharacterized protein</fullName>
    </submittedName>
</protein>
<keyword evidence="1" id="KW-0812">Transmembrane</keyword>
<feature type="non-terminal residue" evidence="2">
    <location>
        <position position="1"/>
    </location>
</feature>
<keyword evidence="3" id="KW-1185">Reference proteome</keyword>
<accession>A0A371E9V2</accession>
<sequence length="164" mass="18567">MDAMNSSSENPIPIREEGVNRFKETLEIFDKLFNTLFGVIAFKMTPMGEALFIAHPIVTILVLLMTVLYFLLWLLGTMLLRRIVILQALLVFMMIVIASVVSVLVLSIICSHLAWLSVMSWIGVFYLTAYYCYQVLYNMAAHSISDSINQMIGGNRTHNTRSPV</sequence>
<feature type="transmembrane region" description="Helical" evidence="1">
    <location>
        <begin position="115"/>
        <end position="133"/>
    </location>
</feature>
<keyword evidence="1" id="KW-1133">Transmembrane helix</keyword>
<evidence type="ECO:0000256" key="1">
    <source>
        <dbReference type="SAM" id="Phobius"/>
    </source>
</evidence>
<name>A0A371E9V2_MUCPR</name>
<evidence type="ECO:0000313" key="2">
    <source>
        <dbReference type="EMBL" id="RDX62801.1"/>
    </source>
</evidence>
<comment type="caution">
    <text evidence="2">The sequence shown here is derived from an EMBL/GenBank/DDBJ whole genome shotgun (WGS) entry which is preliminary data.</text>
</comment>
<reference evidence="2" key="1">
    <citation type="submission" date="2018-05" db="EMBL/GenBank/DDBJ databases">
        <title>Draft genome of Mucuna pruriens seed.</title>
        <authorList>
            <person name="Nnadi N.E."/>
            <person name="Vos R."/>
            <person name="Hasami M.H."/>
            <person name="Devisetty U.K."/>
            <person name="Aguiy J.C."/>
        </authorList>
    </citation>
    <scope>NUCLEOTIDE SEQUENCE [LARGE SCALE GENOMIC DNA]</scope>
    <source>
        <strain evidence="2">JCA_2017</strain>
    </source>
</reference>
<dbReference type="AlphaFoldDB" id="A0A371E9V2"/>
<dbReference type="PANTHER" id="PTHR34115:SF16">
    <property type="entry name" value="PROTEIN, PUTATIVE-RELATED"/>
    <property type="match status" value="1"/>
</dbReference>
<dbReference type="EMBL" id="QJKJ01015268">
    <property type="protein sequence ID" value="RDX62801.1"/>
    <property type="molecule type" value="Genomic_DNA"/>
</dbReference>